<sequence length="366" mass="43863">MFGIEVAPRGRSGGLMLLWEKSQVVQIRSYSDDYIDAEIQGEDGNGKWRFTDFYCNPEVTRRKASWERLVRLSQDSSLPWMCAGDFNEVLFQHEKTGCARPGWQIRDFRNALQQSNFSDIGYEGQTFTWWNRREHPSTVRARLDRACANVRWQMQFPNSRVEHLPLIHSDHCPLLIRFLPNPYVKPEQQKRRFRFEAMWLRSPRCEEVIRSGWGEVQARDPNHTVWEKVRNCRVALLQWEKVDFGNMKRRIKQTEDRIALKQQGLFDDETNREVRILKRQLEEYKSNENMMWQQRSKTEWLCERDRNTKFFHATASSRKKQNEIRRIKDVNGNWCKDKHEIQMFFWDIFATSSPVVVRRAGYLKTC</sequence>
<dbReference type="EMBL" id="JACGWJ010000019">
    <property type="protein sequence ID" value="KAL0345438.1"/>
    <property type="molecule type" value="Genomic_DNA"/>
</dbReference>
<comment type="caution">
    <text evidence="2">The sequence shown here is derived from an EMBL/GenBank/DDBJ whole genome shotgun (WGS) entry which is preliminary data.</text>
</comment>
<evidence type="ECO:0000259" key="1">
    <source>
        <dbReference type="Pfam" id="PF03372"/>
    </source>
</evidence>
<dbReference type="Gene3D" id="3.60.10.10">
    <property type="entry name" value="Endonuclease/exonuclease/phosphatase"/>
    <property type="match status" value="1"/>
</dbReference>
<dbReference type="InterPro" id="IPR036691">
    <property type="entry name" value="Endo/exonu/phosph_ase_sf"/>
</dbReference>
<name>A0AAW2NQD0_SESRA</name>
<reference evidence="2" key="1">
    <citation type="submission" date="2020-06" db="EMBL/GenBank/DDBJ databases">
        <authorList>
            <person name="Li T."/>
            <person name="Hu X."/>
            <person name="Zhang T."/>
            <person name="Song X."/>
            <person name="Zhang H."/>
            <person name="Dai N."/>
            <person name="Sheng W."/>
            <person name="Hou X."/>
            <person name="Wei L."/>
        </authorList>
    </citation>
    <scope>NUCLEOTIDE SEQUENCE</scope>
    <source>
        <strain evidence="2">G02</strain>
        <tissue evidence="2">Leaf</tissue>
    </source>
</reference>
<feature type="domain" description="Endonuclease/exonuclease/phosphatase" evidence="1">
    <location>
        <begin position="7"/>
        <end position="151"/>
    </location>
</feature>
<dbReference type="SUPFAM" id="SSF56219">
    <property type="entry name" value="DNase I-like"/>
    <property type="match status" value="1"/>
</dbReference>
<dbReference type="GO" id="GO:0003824">
    <property type="term" value="F:catalytic activity"/>
    <property type="evidence" value="ECO:0007669"/>
    <property type="project" value="InterPro"/>
</dbReference>
<dbReference type="PANTHER" id="PTHR33710:SF71">
    <property type="entry name" value="ENDONUCLEASE_EXONUCLEASE_PHOSPHATASE DOMAIN-CONTAINING PROTEIN"/>
    <property type="match status" value="1"/>
</dbReference>
<protein>
    <recommendedName>
        <fullName evidence="1">Endonuclease/exonuclease/phosphatase domain-containing protein</fullName>
    </recommendedName>
</protein>
<accession>A0AAW2NQD0</accession>
<evidence type="ECO:0000313" key="2">
    <source>
        <dbReference type="EMBL" id="KAL0345438.1"/>
    </source>
</evidence>
<organism evidence="2">
    <name type="scientific">Sesamum radiatum</name>
    <name type="common">Black benniseed</name>
    <dbReference type="NCBI Taxonomy" id="300843"/>
    <lineage>
        <taxon>Eukaryota</taxon>
        <taxon>Viridiplantae</taxon>
        <taxon>Streptophyta</taxon>
        <taxon>Embryophyta</taxon>
        <taxon>Tracheophyta</taxon>
        <taxon>Spermatophyta</taxon>
        <taxon>Magnoliopsida</taxon>
        <taxon>eudicotyledons</taxon>
        <taxon>Gunneridae</taxon>
        <taxon>Pentapetalae</taxon>
        <taxon>asterids</taxon>
        <taxon>lamiids</taxon>
        <taxon>Lamiales</taxon>
        <taxon>Pedaliaceae</taxon>
        <taxon>Sesamum</taxon>
    </lineage>
</organism>
<reference evidence="2" key="2">
    <citation type="journal article" date="2024" name="Plant">
        <title>Genomic evolution and insights into agronomic trait innovations of Sesamum species.</title>
        <authorList>
            <person name="Miao H."/>
            <person name="Wang L."/>
            <person name="Qu L."/>
            <person name="Liu H."/>
            <person name="Sun Y."/>
            <person name="Le M."/>
            <person name="Wang Q."/>
            <person name="Wei S."/>
            <person name="Zheng Y."/>
            <person name="Lin W."/>
            <person name="Duan Y."/>
            <person name="Cao H."/>
            <person name="Xiong S."/>
            <person name="Wang X."/>
            <person name="Wei L."/>
            <person name="Li C."/>
            <person name="Ma Q."/>
            <person name="Ju M."/>
            <person name="Zhao R."/>
            <person name="Li G."/>
            <person name="Mu C."/>
            <person name="Tian Q."/>
            <person name="Mei H."/>
            <person name="Zhang T."/>
            <person name="Gao T."/>
            <person name="Zhang H."/>
        </authorList>
    </citation>
    <scope>NUCLEOTIDE SEQUENCE</scope>
    <source>
        <strain evidence="2">G02</strain>
    </source>
</reference>
<dbReference type="InterPro" id="IPR005135">
    <property type="entry name" value="Endo/exonuclease/phosphatase"/>
</dbReference>
<dbReference type="AlphaFoldDB" id="A0AAW2NQD0"/>
<gene>
    <name evidence="2" type="ORF">Sradi_4375100</name>
</gene>
<dbReference type="Pfam" id="PF03372">
    <property type="entry name" value="Exo_endo_phos"/>
    <property type="match status" value="1"/>
</dbReference>
<proteinExistence type="predicted"/>
<dbReference type="PANTHER" id="PTHR33710">
    <property type="entry name" value="BNAC02G09200D PROTEIN"/>
    <property type="match status" value="1"/>
</dbReference>